<dbReference type="InterPro" id="IPR043502">
    <property type="entry name" value="DNA/RNA_pol_sf"/>
</dbReference>
<keyword evidence="2 4" id="KW-0863">Zinc-finger</keyword>
<protein>
    <submittedName>
        <fullName evidence="7">Zinc finger SWIM domain-containing protein 5</fullName>
    </submittedName>
</protein>
<gene>
    <name evidence="7" type="primary">ZSWIM5</name>
</gene>
<dbReference type="Pfam" id="PF00078">
    <property type="entry name" value="RVT_1"/>
    <property type="match status" value="1"/>
</dbReference>
<evidence type="ECO:0000256" key="1">
    <source>
        <dbReference type="ARBA" id="ARBA00022723"/>
    </source>
</evidence>
<evidence type="ECO:0000313" key="7">
    <source>
        <dbReference type="RefSeq" id="XP_015263754.1"/>
    </source>
</evidence>
<keyword evidence="6" id="KW-1185">Reference proteome</keyword>
<dbReference type="SUPFAM" id="SSF56672">
    <property type="entry name" value="DNA/RNA polymerases"/>
    <property type="match status" value="1"/>
</dbReference>
<evidence type="ECO:0000256" key="3">
    <source>
        <dbReference type="ARBA" id="ARBA00022833"/>
    </source>
</evidence>
<dbReference type="InterPro" id="IPR048370">
    <property type="entry name" value="ZSWIM4-8_C"/>
</dbReference>
<evidence type="ECO:0000256" key="4">
    <source>
        <dbReference type="PROSITE-ProRule" id="PRU00325"/>
    </source>
</evidence>
<dbReference type="CDD" id="cd01650">
    <property type="entry name" value="RT_nLTR_like"/>
    <property type="match status" value="1"/>
</dbReference>
<dbReference type="PROSITE" id="PS50966">
    <property type="entry name" value="ZF_SWIM"/>
    <property type="match status" value="1"/>
</dbReference>
<keyword evidence="3" id="KW-0862">Zinc</keyword>
<accession>A0ABM1JQL7</accession>
<name>A0ABM1JQL7_GEKJA</name>
<dbReference type="RefSeq" id="XP_015263754.1">
    <property type="nucleotide sequence ID" value="XM_015408268.1"/>
</dbReference>
<feature type="domain" description="SWIM-type" evidence="5">
    <location>
        <begin position="384"/>
        <end position="421"/>
    </location>
</feature>
<reference evidence="7" key="1">
    <citation type="submission" date="2025-08" db="UniProtKB">
        <authorList>
            <consortium name="RefSeq"/>
        </authorList>
    </citation>
    <scope>IDENTIFICATION</scope>
</reference>
<evidence type="ECO:0000259" key="5">
    <source>
        <dbReference type="PROSITE" id="PS50966"/>
    </source>
</evidence>
<dbReference type="Pfam" id="PF21055">
    <property type="entry name" value="ZSWIM4-8_C"/>
    <property type="match status" value="1"/>
</dbReference>
<dbReference type="PANTHER" id="PTHR22619">
    <property type="entry name" value="ZINC FINGER SWIM DOMAIN CONTAINING PROTEIN 4, 5, 6"/>
    <property type="match status" value="1"/>
</dbReference>
<evidence type="ECO:0000313" key="6">
    <source>
        <dbReference type="Proteomes" id="UP000694871"/>
    </source>
</evidence>
<sequence length="1349" mass="153005">MTGTNLKTQNGNMTTAYKKEKRKLKTEFITRITELEAKFKAHGGTKTYQKLLSERKKLAALETSEIQTQLAYTKQKYWLAGPRAIRLLAWKVRKKRAANTLTEIKDNQGIRQVTTNKIKNAFHEYYQSLYSSTDPNQIHITEFLSKHYSQNCLTEEHKKQLDEPFTEQEIIATIRSLKNNKSPGTDGYSAEFYKKFYPLFISHYTNVCNNIVQGGKLPPTWNLAKIIVLLKKDKDPLNTKSYRPISLLNVDYKIFTATLASRISKIISSYINLDQTGFIPGRDITDNTRKILDVIHYCRKNKINSSFIVSVDMEKAFDSVEPRYLDTLLQKMNFGQVFQTALDHQDMVILRNQNPNQNGRYTQRFHLSGTVTEPATATEPEMTYKVAISFDRCKITSVTCGCGNKDIFYCAHVVALSLYRIRKPDQVKLRLPISETLFQMNRDQLQKFVQYLITAHHTEVLPTAQKLADEILSSNSEINQLHGAPDPTAGASIDDENCWHLDEEQVREQVKLFLSQGGYYGSGKQLNSMFAKVREMLRMRDSNGARMLTLITEQFMADPRLALWRQQGTGMTDKCRQLWDELGALWVCVVLNPHCTLEEKACWLRQLRKWGDMDVCPLEDGNYGNELPNITTALTQSSNHQQDSLARPRRTVFTRAIEGCDLHWQDSHLQRIISSDFYISPSFQREGEGLLFNSQGQPLWLEHVPTACARVDALRSHGYPKEALRLTVAIINTLRLQQQRQLEIYKHQKKELLQRGATTITNLESWVGHPLNPIGCLFLTLTEACRVEDENCLEISDAGDSKPPVYQHVPVANSCPEGGESYLSLALEVALMGMGQQRVMPEGLYAQDKVWRNEEQIIVRLQELELDAVLVQTLRKQCILLLEGGPFSGLGEVIHRESVPMHTFAKYLFSALLPHDADLAYKLALRSMRLPVLETTPSGDVTHPHHIVSVVPSRYPRWFTLGHLESQQCELASTMLTAAKGDMLRLRTVLEAIQKNIHSSSLIFKLAQDAFKIATPADNSSDTTLLNVALELGLQVMRMTLSTLNWRRREMVRWLVTCATEVGVRALVSILQSWYTLFTPTEATSIVAATVMSHNTILRLSLDYPQREELASCARTLALQCAMKDPQNCALSALTLCEKDHIAFETAYQIVIDAASTGMTYSQLFTIARYMEHRGYPLRAFKLASLAMTHLNLAYNQDTHPAINDVLWACALSHSLGKNELAAIIPLVVKSVHCATVLSDILRRCTMTAPGLAGISGRRNSGKLMSTDKAPLRQLLDATISAYINTTHSRLTHISPRHYGEFIEFLSKARETFLLAQDGHIQFAQFIDNLKQIYKGKKKLMLLVRERFG</sequence>
<organism evidence="6 7">
    <name type="scientific">Gekko japonicus</name>
    <name type="common">Schlegel's Japanese gecko</name>
    <dbReference type="NCBI Taxonomy" id="146911"/>
    <lineage>
        <taxon>Eukaryota</taxon>
        <taxon>Metazoa</taxon>
        <taxon>Chordata</taxon>
        <taxon>Craniata</taxon>
        <taxon>Vertebrata</taxon>
        <taxon>Euteleostomi</taxon>
        <taxon>Lepidosauria</taxon>
        <taxon>Squamata</taxon>
        <taxon>Bifurcata</taxon>
        <taxon>Gekkota</taxon>
        <taxon>Gekkonidae</taxon>
        <taxon>Gekkoninae</taxon>
        <taxon>Gekko</taxon>
    </lineage>
</organism>
<dbReference type="InterPro" id="IPR007527">
    <property type="entry name" value="Znf_SWIM"/>
</dbReference>
<proteinExistence type="predicted"/>
<dbReference type="Proteomes" id="UP000694871">
    <property type="component" value="Unplaced"/>
</dbReference>
<dbReference type="GeneID" id="107107904"/>
<evidence type="ECO:0000256" key="2">
    <source>
        <dbReference type="ARBA" id="ARBA00022771"/>
    </source>
</evidence>
<dbReference type="PANTHER" id="PTHR22619:SF2">
    <property type="entry name" value="ZINC FINGER SWIM DOMAIN-CONTAINING PROTEIN 5"/>
    <property type="match status" value="1"/>
</dbReference>
<keyword evidence="1" id="KW-0479">Metal-binding</keyword>
<dbReference type="InterPro" id="IPR000477">
    <property type="entry name" value="RT_dom"/>
</dbReference>